<reference evidence="1" key="2">
    <citation type="journal article" date="2022" name="Microbiol. Resour. Announc.">
        <title>Metagenome Sequencing to Explore Phylogenomics of Terrestrial Cyanobacteria.</title>
        <authorList>
            <person name="Ward R.D."/>
            <person name="Stajich J.E."/>
            <person name="Johansen J.R."/>
            <person name="Huntemann M."/>
            <person name="Clum A."/>
            <person name="Foster B."/>
            <person name="Foster B."/>
            <person name="Roux S."/>
            <person name="Palaniappan K."/>
            <person name="Varghese N."/>
            <person name="Mukherjee S."/>
            <person name="Reddy T.B.K."/>
            <person name="Daum C."/>
            <person name="Copeland A."/>
            <person name="Chen I.A."/>
            <person name="Ivanova N.N."/>
            <person name="Kyrpides N.C."/>
            <person name="Shapiro N."/>
            <person name="Eloe-Fadrosh E.A."/>
            <person name="Pietrasiak N."/>
        </authorList>
    </citation>
    <scope>NUCLEOTIDE SEQUENCE</scope>
    <source>
        <strain evidence="1">CPER-KK1</strain>
    </source>
</reference>
<dbReference type="AlphaFoldDB" id="A0A951PLE3"/>
<protein>
    <submittedName>
        <fullName evidence="1">Uncharacterized protein</fullName>
    </submittedName>
</protein>
<evidence type="ECO:0000313" key="2">
    <source>
        <dbReference type="Proteomes" id="UP000753908"/>
    </source>
</evidence>
<dbReference type="Proteomes" id="UP000753908">
    <property type="component" value="Unassembled WGS sequence"/>
</dbReference>
<organism evidence="1 2">
    <name type="scientific">Symplocastrum torsivum CPER-KK1</name>
    <dbReference type="NCBI Taxonomy" id="450513"/>
    <lineage>
        <taxon>Bacteria</taxon>
        <taxon>Bacillati</taxon>
        <taxon>Cyanobacteriota</taxon>
        <taxon>Cyanophyceae</taxon>
        <taxon>Oscillatoriophycideae</taxon>
        <taxon>Oscillatoriales</taxon>
        <taxon>Microcoleaceae</taxon>
        <taxon>Symplocastrum</taxon>
    </lineage>
</organism>
<gene>
    <name evidence="1" type="ORF">KME25_10405</name>
</gene>
<proteinExistence type="predicted"/>
<name>A0A951PLE3_9CYAN</name>
<accession>A0A951PLE3</accession>
<evidence type="ECO:0000313" key="1">
    <source>
        <dbReference type="EMBL" id="MBW4544838.1"/>
    </source>
</evidence>
<sequence length="47" mass="4927">MLLNPTIAGSTDAGGDMPLNRCEKYSAISLKAIADFGLSKRSVSNLV</sequence>
<dbReference type="EMBL" id="JAHHIF010000011">
    <property type="protein sequence ID" value="MBW4544838.1"/>
    <property type="molecule type" value="Genomic_DNA"/>
</dbReference>
<reference evidence="1" key="1">
    <citation type="submission" date="2021-05" db="EMBL/GenBank/DDBJ databases">
        <authorList>
            <person name="Pietrasiak N."/>
            <person name="Ward R."/>
            <person name="Stajich J.E."/>
            <person name="Kurbessoian T."/>
        </authorList>
    </citation>
    <scope>NUCLEOTIDE SEQUENCE</scope>
    <source>
        <strain evidence="1">CPER-KK1</strain>
    </source>
</reference>
<comment type="caution">
    <text evidence="1">The sequence shown here is derived from an EMBL/GenBank/DDBJ whole genome shotgun (WGS) entry which is preliminary data.</text>
</comment>